<reference evidence="1 7" key="4">
    <citation type="submission" date="2018-05" db="EMBL/GenBank/DDBJ databases">
        <title>Klebsiella quasipneumonaiae provides a window into carbapenemase gene transfer, plasmid rearrangements and nosocomial acquisition from the hospital environment.</title>
        <authorList>
            <person name="Mathers A.J."/>
            <person name="Vegesana K."/>
            <person name="Stoesser N."/>
            <person name="Crook D."/>
            <person name="Vaughan A."/>
            <person name="Barry K."/>
            <person name="Parikh H."/>
            <person name="Sebra R."/>
            <person name="Kotay S."/>
            <person name="Walker A.S."/>
            <person name="Sheppard A.E."/>
        </authorList>
    </citation>
    <scope>NUCLEOTIDE SEQUENCE [LARGE SCALE GENOMIC DNA]</scope>
    <source>
        <strain evidence="1 7">CAV1761</strain>
    </source>
</reference>
<dbReference type="InterPro" id="IPR010985">
    <property type="entry name" value="Ribbon_hlx_hlx"/>
</dbReference>
<reference evidence="3" key="3">
    <citation type="journal article" date="2017" name="PLoS ONE">
        <title>Genomic and phenotypic characterisation of fluoroquinolone resistance mechanisms in Enterobacteriaceae in Durban, South Africa.</title>
        <authorList>
            <person name="Osei Sekyere J."/>
            <person name="Amoako D.G."/>
        </authorList>
    </citation>
    <scope>NUCLEOTIDE SEQUENCE</scope>
    <source>
        <strain evidence="3">945174350</strain>
    </source>
</reference>
<dbReference type="SUPFAM" id="SSF47598">
    <property type="entry name" value="Ribbon-helix-helix"/>
    <property type="match status" value="1"/>
</dbReference>
<protein>
    <submittedName>
        <fullName evidence="2">CopG family transcriptional regulator</fullName>
    </submittedName>
    <submittedName>
        <fullName evidence="1">Ribbon-helix-helix protein, CopG family</fullName>
    </submittedName>
</protein>
<evidence type="ECO:0000313" key="7">
    <source>
        <dbReference type="Proteomes" id="UP000245399"/>
    </source>
</evidence>
<evidence type="ECO:0000313" key="1">
    <source>
        <dbReference type="EMBL" id="AWL69862.1"/>
    </source>
</evidence>
<dbReference type="Gene3D" id="1.10.1220.10">
    <property type="entry name" value="Met repressor-like"/>
    <property type="match status" value="1"/>
</dbReference>
<reference evidence="4 8" key="6">
    <citation type="submission" date="2018-06" db="EMBL/GenBank/DDBJ databases">
        <title>Serratia marcescens genome sequencing and assembly.</title>
        <authorList>
            <person name="Martins R.C.R."/>
            <person name="Perdigao-Neto L.V."/>
            <person name="Costa S.F."/>
            <person name="Levin A.S.S."/>
        </authorList>
    </citation>
    <scope>NUCLEOTIDE SEQUENCE [LARGE SCALE GENOMIC DNA]</scope>
    <source>
        <strain evidence="4 8">1283</strain>
    </source>
</reference>
<dbReference type="EMBL" id="LJEX02000109">
    <property type="protein sequence ID" value="OCO82953.1"/>
    <property type="molecule type" value="Genomic_DNA"/>
</dbReference>
<dbReference type="GeneID" id="87007657"/>
<dbReference type="EMBL" id="LFJS01000014">
    <property type="protein sequence ID" value="KMU50161.1"/>
    <property type="molecule type" value="Genomic_DNA"/>
</dbReference>
<dbReference type="AlphaFoldDB" id="A0A0F6KW96"/>
<organism evidence="2 5">
    <name type="scientific">Serratia marcescens</name>
    <dbReference type="NCBI Taxonomy" id="615"/>
    <lineage>
        <taxon>Bacteria</taxon>
        <taxon>Pseudomonadati</taxon>
        <taxon>Pseudomonadota</taxon>
        <taxon>Gammaproteobacteria</taxon>
        <taxon>Enterobacterales</taxon>
        <taxon>Yersiniaceae</taxon>
        <taxon>Serratia</taxon>
    </lineage>
</organism>
<evidence type="ECO:0000313" key="4">
    <source>
        <dbReference type="EMBL" id="PYA58419.1"/>
    </source>
</evidence>
<reference evidence="6" key="2">
    <citation type="submission" date="2016-04" db="EMBL/GenBank/DDBJ databases">
        <authorList>
            <person name="Osei Sekyere J."/>
            <person name="Sivertsen A."/>
            <person name="Pedersen A.T."/>
            <person name="Sundsfjord A."/>
        </authorList>
    </citation>
    <scope>NUCLEOTIDE SEQUENCE [LARGE SCALE GENOMIC DNA]</scope>
    <source>
        <strain evidence="6">945174350</strain>
    </source>
</reference>
<evidence type="ECO:0000313" key="8">
    <source>
        <dbReference type="Proteomes" id="UP000247823"/>
    </source>
</evidence>
<keyword evidence="8" id="KW-1185">Reference proteome</keyword>
<dbReference type="Proteomes" id="UP000037482">
    <property type="component" value="Unassembled WGS sequence"/>
</dbReference>
<proteinExistence type="predicted"/>
<reference evidence="2 5" key="1">
    <citation type="submission" date="2015-06" db="EMBL/GenBank/DDBJ databases">
        <title>Draft Genome of Serratia marcescens Strain AH0650_Sm1.</title>
        <authorList>
            <person name="Wan Y."/>
            <person name="Gorrie C."/>
            <person name="Holt K."/>
        </authorList>
    </citation>
    <scope>NUCLEOTIDE SEQUENCE [LARGE SCALE GENOMIC DNA]</scope>
    <source>
        <strain evidence="2 5">AH0650_Sm1</strain>
    </source>
</reference>
<dbReference type="Proteomes" id="UP000050489">
    <property type="component" value="Unassembled WGS sequence"/>
</dbReference>
<evidence type="ECO:0000313" key="3">
    <source>
        <dbReference type="EMBL" id="OCO82953.1"/>
    </source>
</evidence>
<dbReference type="EMBL" id="CP029449">
    <property type="protein sequence ID" value="AWL69862.1"/>
    <property type="molecule type" value="Genomic_DNA"/>
</dbReference>
<accession>A0A656VDZ8</accession>
<dbReference type="RefSeq" id="WP_038872812.1">
    <property type="nucleotide sequence ID" value="NZ_CABMHU010000045.1"/>
</dbReference>
<accession>A0A0F6KW96</accession>
<dbReference type="Proteomes" id="UP000247823">
    <property type="component" value="Unassembled WGS sequence"/>
</dbReference>
<name>A0A0F6KW96_SERMA</name>
<dbReference type="GO" id="GO:0006355">
    <property type="term" value="P:regulation of DNA-templated transcription"/>
    <property type="evidence" value="ECO:0007669"/>
    <property type="project" value="InterPro"/>
</dbReference>
<gene>
    <name evidence="2" type="ORF">AB868_04097</name>
    <name evidence="3" type="ORF">AN695_0220695</name>
    <name evidence="1" type="ORF">DKC05_20520</name>
    <name evidence="4" type="ORF">DMW51_22620</name>
</gene>
<evidence type="ECO:0000313" key="2">
    <source>
        <dbReference type="EMBL" id="KMU50161.1"/>
    </source>
</evidence>
<reference evidence="8" key="5">
    <citation type="submission" date="2018-06" db="EMBL/GenBank/DDBJ databases">
        <title>Serratia marcescens genome sequencing and assembly.</title>
        <authorList>
            <person name="Martins R.C."/>
            <person name="Perdigao-Neto L.V."/>
            <person name="Costa S.F."/>
            <person name="Levin A.S.S."/>
        </authorList>
    </citation>
    <scope>NUCLEOTIDE SEQUENCE [LARGE SCALE GENOMIC DNA]</scope>
    <source>
        <strain evidence="8">1283</strain>
    </source>
</reference>
<evidence type="ECO:0000313" key="5">
    <source>
        <dbReference type="Proteomes" id="UP000037482"/>
    </source>
</evidence>
<reference evidence="4" key="7">
    <citation type="submission" date="2018-06" db="EMBL/GenBank/DDBJ databases">
        <authorList>
            <person name="Martins R.C."/>
            <person name="Perdigao-Neto L.V."/>
            <person name="Costa S.F."/>
            <person name="Levin A.S.S."/>
        </authorList>
    </citation>
    <scope>NUCLEOTIDE SEQUENCE</scope>
    <source>
        <strain evidence="4">1283</strain>
    </source>
</reference>
<dbReference type="EMBL" id="QJQB01000515">
    <property type="protein sequence ID" value="PYA58419.1"/>
    <property type="molecule type" value="Genomic_DNA"/>
</dbReference>
<dbReference type="InterPro" id="IPR013321">
    <property type="entry name" value="Arc_rbn_hlx_hlx"/>
</dbReference>
<dbReference type="Proteomes" id="UP000245399">
    <property type="component" value="Chromosome"/>
</dbReference>
<dbReference type="GO" id="GO:0043565">
    <property type="term" value="F:sequence-specific DNA binding"/>
    <property type="evidence" value="ECO:0007669"/>
    <property type="project" value="UniProtKB-ARBA"/>
</dbReference>
<evidence type="ECO:0000313" key="6">
    <source>
        <dbReference type="Proteomes" id="UP000050489"/>
    </source>
</evidence>
<sequence>MSTTTIRIPDELKARVAAVAEQAGVTSHSFILQAIAEKTQQEELRRDFENEAEKRYAKIIATGETVSWKEMRGYLENYAAGNTDAVKPPVKKLGR</sequence>